<dbReference type="Gene3D" id="1.25.40.10">
    <property type="entry name" value="Tetratricopeptide repeat domain"/>
    <property type="match status" value="3"/>
</dbReference>
<dbReference type="AlphaFoldDB" id="A0A7S1RE49"/>
<feature type="repeat" description="PPR" evidence="2">
    <location>
        <begin position="189"/>
        <end position="223"/>
    </location>
</feature>
<organism evidence="3">
    <name type="scientific">Alexandrium catenella</name>
    <name type="common">Red tide dinoflagellate</name>
    <name type="synonym">Gonyaulax catenella</name>
    <dbReference type="NCBI Taxonomy" id="2925"/>
    <lineage>
        <taxon>Eukaryota</taxon>
        <taxon>Sar</taxon>
        <taxon>Alveolata</taxon>
        <taxon>Dinophyceae</taxon>
        <taxon>Gonyaulacales</taxon>
        <taxon>Pyrocystaceae</taxon>
        <taxon>Alexandrium</taxon>
    </lineage>
</organism>
<dbReference type="InterPro" id="IPR011990">
    <property type="entry name" value="TPR-like_helical_dom_sf"/>
</dbReference>
<reference evidence="3" key="1">
    <citation type="submission" date="2021-01" db="EMBL/GenBank/DDBJ databases">
        <authorList>
            <person name="Corre E."/>
            <person name="Pelletier E."/>
            <person name="Niang G."/>
            <person name="Scheremetjew M."/>
            <person name="Finn R."/>
            <person name="Kale V."/>
            <person name="Holt S."/>
            <person name="Cochrane G."/>
            <person name="Meng A."/>
            <person name="Brown T."/>
            <person name="Cohen L."/>
        </authorList>
    </citation>
    <scope>NUCLEOTIDE SEQUENCE</scope>
    <source>
        <strain evidence="3">OF101</strain>
    </source>
</reference>
<protein>
    <recommendedName>
        <fullName evidence="4">Pentacotripeptide-repeat region of PRORP domain-containing protein</fullName>
    </recommendedName>
</protein>
<dbReference type="PANTHER" id="PTHR47933">
    <property type="entry name" value="PENTATRICOPEPTIDE REPEAT-CONTAINING PROTEIN 1, MITOCHONDRIAL"/>
    <property type="match status" value="1"/>
</dbReference>
<keyword evidence="1" id="KW-0677">Repeat</keyword>
<proteinExistence type="predicted"/>
<dbReference type="PANTHER" id="PTHR47933:SF11">
    <property type="entry name" value="PENTATRICOPEPTIDE REPEAT-CONTAINING PROTEIN 2"/>
    <property type="match status" value="1"/>
</dbReference>
<dbReference type="NCBIfam" id="TIGR00756">
    <property type="entry name" value="PPR"/>
    <property type="match status" value="6"/>
</dbReference>
<gene>
    <name evidence="3" type="ORF">ACAT0790_LOCUS40148</name>
</gene>
<evidence type="ECO:0008006" key="4">
    <source>
        <dbReference type="Google" id="ProtNLM"/>
    </source>
</evidence>
<feature type="repeat" description="PPR" evidence="2">
    <location>
        <begin position="154"/>
        <end position="188"/>
    </location>
</feature>
<dbReference type="InterPro" id="IPR002885">
    <property type="entry name" value="PPR_rpt"/>
</dbReference>
<name>A0A7S1RE49_ALECA</name>
<dbReference type="Pfam" id="PF13041">
    <property type="entry name" value="PPR_2"/>
    <property type="match status" value="3"/>
</dbReference>
<dbReference type="InterPro" id="IPR051240">
    <property type="entry name" value="Mito_RNA-Proc/Resp"/>
</dbReference>
<feature type="repeat" description="PPR" evidence="2">
    <location>
        <begin position="48"/>
        <end position="82"/>
    </location>
</feature>
<dbReference type="PROSITE" id="PS51375">
    <property type="entry name" value="PPR"/>
    <property type="match status" value="6"/>
</dbReference>
<sequence length="370" mass="40335">MVREMREAGVEIDSIVYNTALATCVAADRVDQARALLEEMERVGGVADVITYNTLAKGYAKAALMDRCFELFEHMRGQGIEPSQVTYGILLDGCINDSRVDRAAEVYERMTREGCPMNTVLYTTLIKGFARAGQADQAMRVYGQMRSEGTVPPDLITFSILIKSNCDSGQLEAALKLLEAMVDLRLRPDEVIFNNLLGGCVKDSNAGLAKRLYSDMTGAGIRPSNATFSILIRLYAQCKLLDEAVDMLRTEPAVQGVTPEPRLFSQLVLCCLRERQGRRAVDVYRLLLEHCVPTAAAHNSILGMCVKLNMLDTGVEILSLAASASGRVDERDAAALLEAARRKKRAQCADACQVAMRRLGLGGAATMAAV</sequence>
<dbReference type="GO" id="GO:0003729">
    <property type="term" value="F:mRNA binding"/>
    <property type="evidence" value="ECO:0007669"/>
    <property type="project" value="TreeGrafter"/>
</dbReference>
<evidence type="ECO:0000313" key="3">
    <source>
        <dbReference type="EMBL" id="CAD9163383.1"/>
    </source>
</evidence>
<feature type="repeat" description="PPR" evidence="2">
    <location>
        <begin position="83"/>
        <end position="117"/>
    </location>
</feature>
<feature type="repeat" description="PPR" evidence="2">
    <location>
        <begin position="13"/>
        <end position="47"/>
    </location>
</feature>
<dbReference type="Pfam" id="PF01535">
    <property type="entry name" value="PPR"/>
    <property type="match status" value="1"/>
</dbReference>
<dbReference type="EMBL" id="HBGE01066858">
    <property type="protein sequence ID" value="CAD9163383.1"/>
    <property type="molecule type" value="Transcribed_RNA"/>
</dbReference>
<evidence type="ECO:0000256" key="2">
    <source>
        <dbReference type="PROSITE-ProRule" id="PRU00708"/>
    </source>
</evidence>
<evidence type="ECO:0000256" key="1">
    <source>
        <dbReference type="ARBA" id="ARBA00022737"/>
    </source>
</evidence>
<accession>A0A7S1RE49</accession>
<feature type="repeat" description="PPR" evidence="2">
    <location>
        <begin position="118"/>
        <end position="152"/>
    </location>
</feature>